<keyword evidence="1" id="KW-1185">Reference proteome</keyword>
<gene>
    <name evidence="2" type="primary">Gata2</name>
</gene>
<protein>
    <submittedName>
        <fullName evidence="2">Endothelial transcription factor GATA-2 isoform X3</fullName>
    </submittedName>
</protein>
<evidence type="ECO:0000313" key="2">
    <source>
        <dbReference type="RefSeq" id="XP_073900697.1"/>
    </source>
</evidence>
<sequence length="411" mass="43029">MEVLWTAVPGDLGDKVPRPPPPQGPPRGPLGGKNASCPERLPQPALAPVRGSAASPQAVRPGGLRRPRPERVSPSPSLEPLARPPPPSPPPVKRSFARPRVRSPGTLEGPAVLRLSGPAVPLLPAEPSPVPRSAGPRVGEGTVWESAAGARAAGGCRGAGAGRARGRAARCPPPQPREPASLRARRSWAHCPRGSRWCSPLSAASLPSLRLCARPLLPPHTSREPAAGHGGGAGAAALDGAPRRAECAAPRLAPPGPGAQLHGARAAAASRRGGRLLQPPGLAGQSLLRQSGPRAGARLLQPSARPPHRRPDVPATLVAQPGFALAGWGQSSPFRCCRTPPQPLDREPLLQDSAAPLGCRRARRPALRVSRDCRWEWGRQRELCGLSHPHCSPLWLPPLWLPTHTAQRSVP</sequence>
<proteinExistence type="predicted"/>
<accession>A0AC58K745</accession>
<reference evidence="2" key="1">
    <citation type="submission" date="2025-08" db="UniProtKB">
        <authorList>
            <consortium name="RefSeq"/>
        </authorList>
    </citation>
    <scope>IDENTIFICATION</scope>
</reference>
<organism evidence="1 2">
    <name type="scientific">Castor canadensis</name>
    <name type="common">American beaver</name>
    <dbReference type="NCBI Taxonomy" id="51338"/>
    <lineage>
        <taxon>Eukaryota</taxon>
        <taxon>Metazoa</taxon>
        <taxon>Chordata</taxon>
        <taxon>Craniata</taxon>
        <taxon>Vertebrata</taxon>
        <taxon>Euteleostomi</taxon>
        <taxon>Mammalia</taxon>
        <taxon>Eutheria</taxon>
        <taxon>Euarchontoglires</taxon>
        <taxon>Glires</taxon>
        <taxon>Rodentia</taxon>
        <taxon>Castorimorpha</taxon>
        <taxon>Castoridae</taxon>
        <taxon>Castor</taxon>
    </lineage>
</organism>
<dbReference type="Proteomes" id="UP001732720">
    <property type="component" value="Chromosome 10"/>
</dbReference>
<dbReference type="RefSeq" id="XP_073900697.1">
    <property type="nucleotide sequence ID" value="XM_074044596.1"/>
</dbReference>
<name>A0AC58K745_CASCN</name>
<evidence type="ECO:0000313" key="1">
    <source>
        <dbReference type="Proteomes" id="UP001732720"/>
    </source>
</evidence>